<dbReference type="CDD" id="cd05838">
    <property type="entry name" value="PWWP_NSD_rpt2"/>
    <property type="match status" value="1"/>
</dbReference>
<dbReference type="SMART" id="SM00570">
    <property type="entry name" value="AWS"/>
    <property type="match status" value="1"/>
</dbReference>
<evidence type="ECO:0000256" key="13">
    <source>
        <dbReference type="SAM" id="MobiDB-lite"/>
    </source>
</evidence>
<evidence type="ECO:0000259" key="16">
    <source>
        <dbReference type="PROSITE" id="PS50868"/>
    </source>
</evidence>
<keyword evidence="19" id="KW-1185">Reference proteome</keyword>
<dbReference type="InterPro" id="IPR001214">
    <property type="entry name" value="SET_dom"/>
</dbReference>
<keyword evidence="7" id="KW-0949">S-adenosyl-L-methionine</keyword>
<evidence type="ECO:0000256" key="12">
    <source>
        <dbReference type="ARBA" id="ARBA00023242"/>
    </source>
</evidence>
<dbReference type="FunFam" id="2.30.30.140:FF:000099">
    <property type="entry name" value="Histone-lysine N-methyltransferase"/>
    <property type="match status" value="1"/>
</dbReference>
<feature type="compositionally biased region" description="Basic and acidic residues" evidence="13">
    <location>
        <begin position="2630"/>
        <end position="2644"/>
    </location>
</feature>
<keyword evidence="5" id="KW-0489">Methyltransferase</keyword>
<name>A0A8S4RJS0_9NEOP</name>
<dbReference type="Gene3D" id="3.30.40.10">
    <property type="entry name" value="Zinc/RING finger domain, C3HC4 (zinc finger)"/>
    <property type="match status" value="1"/>
</dbReference>
<dbReference type="InterPro" id="IPR003616">
    <property type="entry name" value="Post-SET_dom"/>
</dbReference>
<comment type="subcellular location">
    <subcellularLocation>
        <location evidence="2">Chromosome</location>
    </subcellularLocation>
    <subcellularLocation>
        <location evidence="1">Nucleus</location>
    </subcellularLocation>
</comment>
<organism evidence="18 19">
    <name type="scientific">Pararge aegeria aegeria</name>
    <dbReference type="NCBI Taxonomy" id="348720"/>
    <lineage>
        <taxon>Eukaryota</taxon>
        <taxon>Metazoa</taxon>
        <taxon>Ecdysozoa</taxon>
        <taxon>Arthropoda</taxon>
        <taxon>Hexapoda</taxon>
        <taxon>Insecta</taxon>
        <taxon>Pterygota</taxon>
        <taxon>Neoptera</taxon>
        <taxon>Endopterygota</taxon>
        <taxon>Lepidoptera</taxon>
        <taxon>Glossata</taxon>
        <taxon>Ditrysia</taxon>
        <taxon>Papilionoidea</taxon>
        <taxon>Nymphalidae</taxon>
        <taxon>Satyrinae</taxon>
        <taxon>Satyrini</taxon>
        <taxon>Parargina</taxon>
        <taxon>Pararge</taxon>
    </lineage>
</organism>
<feature type="compositionally biased region" description="Basic and acidic residues" evidence="13">
    <location>
        <begin position="1924"/>
        <end position="1939"/>
    </location>
</feature>
<dbReference type="GO" id="GO:0016279">
    <property type="term" value="F:protein-lysine N-methyltransferase activity"/>
    <property type="evidence" value="ECO:0007669"/>
    <property type="project" value="UniProtKB-ARBA"/>
</dbReference>
<dbReference type="Pfam" id="PF17907">
    <property type="entry name" value="AWS"/>
    <property type="match status" value="1"/>
</dbReference>
<dbReference type="GO" id="GO:0005634">
    <property type="term" value="C:nucleus"/>
    <property type="evidence" value="ECO:0007669"/>
    <property type="project" value="UniProtKB-SubCell"/>
</dbReference>
<comment type="caution">
    <text evidence="18">The sequence shown here is derived from an EMBL/GenBank/DDBJ whole genome shotgun (WGS) entry which is preliminary data.</text>
</comment>
<feature type="domain" description="PWWP" evidence="15">
    <location>
        <begin position="249"/>
        <end position="304"/>
    </location>
</feature>
<reference evidence="18" key="1">
    <citation type="submission" date="2022-03" db="EMBL/GenBank/DDBJ databases">
        <authorList>
            <person name="Lindestad O."/>
        </authorList>
    </citation>
    <scope>NUCLEOTIDE SEQUENCE</scope>
</reference>
<dbReference type="PANTHER" id="PTHR22884">
    <property type="entry name" value="SET DOMAIN PROTEINS"/>
    <property type="match status" value="1"/>
</dbReference>
<keyword evidence="3" id="KW-0158">Chromosome</keyword>
<dbReference type="InterPro" id="IPR000313">
    <property type="entry name" value="PWWP_dom"/>
</dbReference>
<dbReference type="PROSITE" id="PS50868">
    <property type="entry name" value="POST_SET"/>
    <property type="match status" value="1"/>
</dbReference>
<feature type="domain" description="SET" evidence="14">
    <location>
        <begin position="2411"/>
        <end position="2528"/>
    </location>
</feature>
<accession>A0A8S4RJS0</accession>
<dbReference type="InterPro" id="IPR055198">
    <property type="entry name" value="NSD_PHD"/>
</dbReference>
<dbReference type="CDD" id="cd15565">
    <property type="entry name" value="PHD2_NSD"/>
    <property type="match status" value="1"/>
</dbReference>
<dbReference type="CDD" id="cd15566">
    <property type="entry name" value="PHD3_NSD"/>
    <property type="match status" value="1"/>
</dbReference>
<evidence type="ECO:0000256" key="5">
    <source>
        <dbReference type="ARBA" id="ARBA00022603"/>
    </source>
</evidence>
<keyword evidence="6" id="KW-0808">Transferase</keyword>
<dbReference type="Pfam" id="PF23004">
    <property type="entry name" value="PHDvar_NSD"/>
    <property type="match status" value="1"/>
</dbReference>
<keyword evidence="4" id="KW-0597">Phosphoprotein</keyword>
<dbReference type="CDD" id="cd20144">
    <property type="entry name" value="PWWP_NSD_rpt1"/>
    <property type="match status" value="1"/>
</dbReference>
<evidence type="ECO:0000313" key="18">
    <source>
        <dbReference type="EMBL" id="CAH2237590.1"/>
    </source>
</evidence>
<dbReference type="GO" id="GO:0032259">
    <property type="term" value="P:methylation"/>
    <property type="evidence" value="ECO:0007669"/>
    <property type="project" value="UniProtKB-KW"/>
</dbReference>
<dbReference type="InterPro" id="IPR055197">
    <property type="entry name" value="PHDvar_NSD"/>
</dbReference>
<evidence type="ECO:0000256" key="4">
    <source>
        <dbReference type="ARBA" id="ARBA00022553"/>
    </source>
</evidence>
<dbReference type="Pfam" id="PF00856">
    <property type="entry name" value="SET"/>
    <property type="match status" value="1"/>
</dbReference>
<feature type="compositionally biased region" description="Basic residues" evidence="13">
    <location>
        <begin position="1909"/>
        <end position="1923"/>
    </location>
</feature>
<feature type="region of interest" description="Disordered" evidence="13">
    <location>
        <begin position="1908"/>
        <end position="1946"/>
    </location>
</feature>
<dbReference type="InterPro" id="IPR046341">
    <property type="entry name" value="SET_dom_sf"/>
</dbReference>
<dbReference type="InterPro" id="IPR011011">
    <property type="entry name" value="Znf_FYVE_PHD"/>
</dbReference>
<keyword evidence="8" id="KW-0479">Metal-binding</keyword>
<feature type="domain" description="AWS" evidence="17">
    <location>
        <begin position="2360"/>
        <end position="2409"/>
    </location>
</feature>
<evidence type="ECO:0000313" key="19">
    <source>
        <dbReference type="Proteomes" id="UP000838756"/>
    </source>
</evidence>
<feature type="region of interest" description="Disordered" evidence="13">
    <location>
        <begin position="457"/>
        <end position="518"/>
    </location>
</feature>
<dbReference type="Pfam" id="PF00855">
    <property type="entry name" value="PWWP"/>
    <property type="match status" value="2"/>
</dbReference>
<feature type="domain" description="PWWP" evidence="15">
    <location>
        <begin position="2224"/>
        <end position="2286"/>
    </location>
</feature>
<keyword evidence="10" id="KW-0863">Zinc-finger</keyword>
<proteinExistence type="predicted"/>
<dbReference type="PROSITE" id="PS51215">
    <property type="entry name" value="AWS"/>
    <property type="match status" value="1"/>
</dbReference>
<dbReference type="PROSITE" id="PS50812">
    <property type="entry name" value="PWWP"/>
    <property type="match status" value="2"/>
</dbReference>
<feature type="compositionally biased region" description="Basic and acidic residues" evidence="13">
    <location>
        <begin position="2552"/>
        <end position="2561"/>
    </location>
</feature>
<dbReference type="GO" id="GO:0005694">
    <property type="term" value="C:chromosome"/>
    <property type="evidence" value="ECO:0007669"/>
    <property type="project" value="UniProtKB-SubCell"/>
</dbReference>
<dbReference type="PROSITE" id="PS01359">
    <property type="entry name" value="ZF_PHD_1"/>
    <property type="match status" value="1"/>
</dbReference>
<dbReference type="PROSITE" id="PS50280">
    <property type="entry name" value="SET"/>
    <property type="match status" value="1"/>
</dbReference>
<gene>
    <name evidence="18" type="primary">jg6296</name>
    <name evidence="18" type="ORF">PAEG_LOCUS14862</name>
</gene>
<evidence type="ECO:0000256" key="6">
    <source>
        <dbReference type="ARBA" id="ARBA00022679"/>
    </source>
</evidence>
<dbReference type="Pfam" id="PF22908">
    <property type="entry name" value="PHD_NSD"/>
    <property type="match status" value="1"/>
</dbReference>
<dbReference type="InterPro" id="IPR019786">
    <property type="entry name" value="Zinc_finger_PHD-type_CS"/>
</dbReference>
<dbReference type="SUPFAM" id="SSF63748">
    <property type="entry name" value="Tudor/PWWP/MBT"/>
    <property type="match status" value="2"/>
</dbReference>
<feature type="compositionally biased region" description="Polar residues" evidence="13">
    <location>
        <begin position="36"/>
        <end position="56"/>
    </location>
</feature>
<feature type="region of interest" description="Disordered" evidence="13">
    <location>
        <begin position="2620"/>
        <end position="2651"/>
    </location>
</feature>
<evidence type="ECO:0000259" key="15">
    <source>
        <dbReference type="PROSITE" id="PS50812"/>
    </source>
</evidence>
<evidence type="ECO:0000256" key="3">
    <source>
        <dbReference type="ARBA" id="ARBA00022454"/>
    </source>
</evidence>
<dbReference type="Gene3D" id="2.170.270.10">
    <property type="entry name" value="SET domain"/>
    <property type="match status" value="1"/>
</dbReference>
<evidence type="ECO:0000259" key="14">
    <source>
        <dbReference type="PROSITE" id="PS50280"/>
    </source>
</evidence>
<dbReference type="SMART" id="SM00508">
    <property type="entry name" value="PostSET"/>
    <property type="match status" value="1"/>
</dbReference>
<dbReference type="Proteomes" id="UP000838756">
    <property type="component" value="Unassembled WGS sequence"/>
</dbReference>
<dbReference type="GO" id="GO:0140938">
    <property type="term" value="F:histone H3 methyltransferase activity"/>
    <property type="evidence" value="ECO:0007669"/>
    <property type="project" value="UniProtKB-ARBA"/>
</dbReference>
<feature type="compositionally biased region" description="Basic and acidic residues" evidence="13">
    <location>
        <begin position="11"/>
        <end position="20"/>
    </location>
</feature>
<dbReference type="InterPro" id="IPR001965">
    <property type="entry name" value="Znf_PHD"/>
</dbReference>
<evidence type="ECO:0000256" key="9">
    <source>
        <dbReference type="ARBA" id="ARBA00022737"/>
    </source>
</evidence>
<dbReference type="InterPro" id="IPR050777">
    <property type="entry name" value="SET2_Histone-Lys_MeTrsfase"/>
</dbReference>
<dbReference type="SMART" id="SM00317">
    <property type="entry name" value="SET"/>
    <property type="match status" value="1"/>
</dbReference>
<dbReference type="InterPro" id="IPR013083">
    <property type="entry name" value="Znf_RING/FYVE/PHD"/>
</dbReference>
<keyword evidence="12" id="KW-0539">Nucleus</keyword>
<feature type="domain" description="Post-SET" evidence="16">
    <location>
        <begin position="2535"/>
        <end position="2551"/>
    </location>
</feature>
<keyword evidence="11" id="KW-0862">Zinc</keyword>
<evidence type="ECO:0000256" key="11">
    <source>
        <dbReference type="ARBA" id="ARBA00022833"/>
    </source>
</evidence>
<evidence type="ECO:0000256" key="7">
    <source>
        <dbReference type="ARBA" id="ARBA00022691"/>
    </source>
</evidence>
<evidence type="ECO:0000256" key="1">
    <source>
        <dbReference type="ARBA" id="ARBA00004123"/>
    </source>
</evidence>
<dbReference type="CDD" id="cd15567">
    <property type="entry name" value="PHD4_NSD"/>
    <property type="match status" value="1"/>
</dbReference>
<dbReference type="OrthoDB" id="422362at2759"/>
<dbReference type="CDD" id="cd19173">
    <property type="entry name" value="SET_NSD"/>
    <property type="match status" value="1"/>
</dbReference>
<keyword evidence="9" id="KW-0677">Repeat</keyword>
<dbReference type="Gene3D" id="2.30.30.140">
    <property type="match status" value="2"/>
</dbReference>
<feature type="region of interest" description="Disordered" evidence="13">
    <location>
        <begin position="1"/>
        <end position="60"/>
    </location>
</feature>
<dbReference type="GO" id="GO:0008270">
    <property type="term" value="F:zinc ion binding"/>
    <property type="evidence" value="ECO:0007669"/>
    <property type="project" value="UniProtKB-KW"/>
</dbReference>
<sequence>MEESEDNMSAEEIKFDDGPIKSKPKKRSLVERELETSLTARITSPLTTGDATSTSRYGRARRLKSDAELCDLERNVSRLHKSPKFDKSPSKMQSAAYKMHASNSPIKNETPKRDDTLENQIENIYNENVSLSRFGSEEKACMSATKKSPKVYIRKDLIQSKEKEDDTVVLIKNMFSPHSGKKSNNHLTNYMERSSEKYDVKKPINGYLNTSSVVKTLDFDSKKKKKEEKKMVLSKSELFNLEAQCEYQVGDLAWARMGTYPFWPCIITRDPLSGTFVKKKLYGRLERDVLHVTFFGDNGRRGWIVGTMLRKFLGQLEFEVARANFPSETKKKDPRLYAAFLISEKKMPQWQVSVEEAEILLREPKRLRIDILNEMLQKGTEIKTIPKHEKSKKIVRTNSDVSLSESLLDTLFSEDDTKGKDIERARSKSGNRSLDVSDVVTACLDNMAAKTGITKIQRQSHMDRWLQKAKSKTPEKSHLQSHLSLKMEKDNKVSNTAKLKKKLPKKSPPNKPHNYRKNITESQYETEKKLLSHQNEHDYSLRYRGSGPVILDAIEIEYENAEMFTSDVIEPGSGLGIISKVETLCGKDQAGNNDQTDVNMTNSSDKFTINRVNNIENTHIKSKVSLHSNHEKSVDLGSESFQVNGNYTLSLCTNESDIMEMKNKMKPIKLETSDTIVAINTKESKNYLETLSSDDTLKGTEIIKESDFYLSHQYVLDDASLDNESADIDILYTPTIQKKNSDIDQMYDSVEVQTVDRNISLIATKALTGEQIYPKGHIEVSDSKVAQNQLKNNDELPTLKSINKNITVRASPEKESDQKEIVFKNKEANIHNSKNTPRKVSLDVYDKCGNKDFLDVSTNILKKNNLEQATKTKLIQNKTFEFDNENQSTNLSIQGLESPYVISKRQVTTNCTENNTPTNVSLNVYADDAIVDFHDVSTNFFNNNILQQSSVMKDEFLQNKELQLNCRNKTKNLSIQSSDLSNVIIMKDYVDDGIVDFPDMTKTSKEKIITKNTTPNKETEITVSFLEYNELKSNNSNPKNEFTDISTKSRNVPNVVKLNNYVDEGMEDFPDVFTKNGEKNQLMESMGLRKTVINKPCHVNNRQNDLKEFETQLYNIFGISNKQSLKSRLNLSLNKSCSKNTKINEEFKTIDKGSLNNSNHESECKKSTVQNNKLYDSKITNVLVSILEVSPAENEVFFQKNHKNHSEKNFTDSSTAKNNKITRKAVSQLESDTIESHCKEDKVILTKNSIDINGGDTNHKDESKEPLAAFQSRLKPHASKPNTERKTLISKDSETAIKYNNDMIENIGINSYDSDKSLQKTELPNEHKLSNDARKALKNSDFLKYIELKQDALIDEQPELTEVEVTNYLYKTWLYEESLKTDVMKTDDIENAKLVNGLQKSPIKIRLSLNKSSRKNKKRYKVQITTDDENLTNSPDVFETKTNKIDFININKNINDVCINQSELTLKRSKRIIRNGHYSASFEKYCNSSIETDSYTDRQKGLELTAKDSGANCSSACPVEIKENISKESAISKEFSTVSGKLNQIEKHLHSYDEIDCVEKLSPNVSELVKQNGGHDGKLKSGKTLNVLNTDSNSSGEDEDPLVAHQLRLSLSKNQSAYVADGEINMKKSTDSKEETYKTEKDVTDLSVKSEDGEIAYKNKKLRTFDSSNDTKEDLINPDFLKYLELKQDTLIDENPELTEEDITNYLYKTWLYEESLKNDIKKADDIETVTNLVKGLNQETAPVKRVRKKKLEKDKQIDFNLASEDIPRKEKSKRKIIKQYFYKENFSDIEDDIEFFEIFQPKSKTTMPIKSLPIKDTFKIETADRSLNIQTFDPQVEFVPDAIDEVEEYFRQLTVPKPNLFKGLLREKLCEICEKGYNLIKCKGCYCMFHVDCVKKKTEIIEVTSSVRGRKKKKKPRGRKPKDHNSLDSDYQNDERSQDPNASDEMLNTSIENDIEPYVIANADDFEAQLAVKMKELLENPENNLENDAYSSAEELDWNDTDYGECKIVDVLPRKKNLGNDIDYSNFKCNDCQKYEIPVCFVCKTSVSPKNKAAHRQRCQVAHCQKYYHLECLDHWPQTQFNAGELSRKNNSNQLVEALTCPRHVCHTCVCDDPRGCKTRFSGDKLARCVRCPATYHTFTKCLPAGSQILTASHIICPRHYEHRPGTQPRHVNTGWCFICALGGTLICCEYCPTSFHAECLNIDPPEGGYMCEDCETGRLPLYGEMVWVKLGHYRWWPGIILHPSEIPLNIQAVKHSQGEFVVRFFGQYDYYWVNRGRVFPFQEGDSGRITTQKSKIDAAFTMAMEHAQRACEILKTASPNEVESMDIASSLLPPHYVKLKVNKPCGSLCGKKIDIEESSLTQCECDPNEVDPCGPYTQCLNRMLLTECGPTCRAGDRCNNRAFEKRLYPKMTPYRTSARGWGLKTLQDVKAGQFVIEYVGELIDEEEFKRRMRRKQEVRDENFYYLTLDKERMIDAGPKGNLARFMNHSCEPNCETQKWTVLGDVRVGLFAINDIPANSELTFNYNLESTGIEKKPCMCGAKRCSGYIGEKPKQEDQPKKNKPAIPTKRSYKKRKNIELSPSTKPKQKVGRPYKPRELTEIEKDLLIIKNATNSISSESESSSLLSIDSKDSKGLKRRRTDDIFSPSTKKYKFEKPIESDINLESNN</sequence>
<evidence type="ECO:0000256" key="8">
    <source>
        <dbReference type="ARBA" id="ARBA00022723"/>
    </source>
</evidence>
<evidence type="ECO:0000256" key="2">
    <source>
        <dbReference type="ARBA" id="ARBA00004286"/>
    </source>
</evidence>
<dbReference type="SUPFAM" id="SSF82199">
    <property type="entry name" value="SET domain"/>
    <property type="match status" value="1"/>
</dbReference>
<feature type="compositionally biased region" description="Basic and acidic residues" evidence="13">
    <location>
        <begin position="460"/>
        <end position="478"/>
    </location>
</feature>
<evidence type="ECO:0000259" key="17">
    <source>
        <dbReference type="PROSITE" id="PS51215"/>
    </source>
</evidence>
<feature type="region of interest" description="Disordered" evidence="13">
    <location>
        <begin position="2551"/>
        <end position="2597"/>
    </location>
</feature>
<dbReference type="EMBL" id="CAKXAJ010025280">
    <property type="protein sequence ID" value="CAH2237590.1"/>
    <property type="molecule type" value="Genomic_DNA"/>
</dbReference>
<evidence type="ECO:0000256" key="10">
    <source>
        <dbReference type="ARBA" id="ARBA00022771"/>
    </source>
</evidence>
<dbReference type="InterPro" id="IPR006560">
    <property type="entry name" value="AWS_dom"/>
</dbReference>
<feature type="compositionally biased region" description="Low complexity" evidence="13">
    <location>
        <begin position="2620"/>
        <end position="2629"/>
    </location>
</feature>
<dbReference type="SUPFAM" id="SSF57903">
    <property type="entry name" value="FYVE/PHD zinc finger"/>
    <property type="match status" value="1"/>
</dbReference>
<dbReference type="SMART" id="SM00293">
    <property type="entry name" value="PWWP"/>
    <property type="match status" value="2"/>
</dbReference>
<dbReference type="SMART" id="SM00249">
    <property type="entry name" value="PHD"/>
    <property type="match status" value="4"/>
</dbReference>
<protein>
    <submittedName>
        <fullName evidence="18">Jg6296 protein</fullName>
    </submittedName>
</protein>